<dbReference type="Proteomes" id="UP000243499">
    <property type="component" value="Chromosome 2"/>
</dbReference>
<proteinExistence type="predicted"/>
<organism evidence="1">
    <name type="scientific">Panicum hallii</name>
    <dbReference type="NCBI Taxonomy" id="206008"/>
    <lineage>
        <taxon>Eukaryota</taxon>
        <taxon>Viridiplantae</taxon>
        <taxon>Streptophyta</taxon>
        <taxon>Embryophyta</taxon>
        <taxon>Tracheophyta</taxon>
        <taxon>Spermatophyta</taxon>
        <taxon>Magnoliopsida</taxon>
        <taxon>Liliopsida</taxon>
        <taxon>Poales</taxon>
        <taxon>Poaceae</taxon>
        <taxon>PACMAD clade</taxon>
        <taxon>Panicoideae</taxon>
        <taxon>Panicodae</taxon>
        <taxon>Paniceae</taxon>
        <taxon>Panicinae</taxon>
        <taxon>Panicum</taxon>
        <taxon>Panicum sect. Panicum</taxon>
    </lineage>
</organism>
<accession>A0A2S3GV47</accession>
<sequence>MLPCLVLQPLYIAGLERCHALRLGQCLPVTTLTDQEVDWEGLAYMENLRFYLWSVVECPDGENVEWAESKVIELRALLADMMMPSQTHLTMYLALRTDGALFTIDLHGVLPCHKTLRRRSLLLRQFPLRESFCTPVCVSLMCTTLVRTLPSPLFSAAGFSVKVELDHGSG</sequence>
<reference evidence="1" key="1">
    <citation type="submission" date="2018-04" db="EMBL/GenBank/DDBJ databases">
        <title>WGS assembly of Panicum hallii.</title>
        <authorList>
            <person name="Lovell J."/>
            <person name="Jenkins J."/>
            <person name="Lowry D."/>
            <person name="Mamidi S."/>
            <person name="Sreedasyam A."/>
            <person name="Weng X."/>
            <person name="Barry K."/>
            <person name="Bonette J."/>
            <person name="Campitelli B."/>
            <person name="Daum C."/>
            <person name="Gordon S."/>
            <person name="Gould B."/>
            <person name="Lipzen A."/>
            <person name="Macqueen A."/>
            <person name="Palacio-Mejia J."/>
            <person name="Plott C."/>
            <person name="Shakirov E."/>
            <person name="Shu S."/>
            <person name="Yoshinaga Y."/>
            <person name="Zane M."/>
            <person name="Rokhsar D."/>
            <person name="Grimwood J."/>
            <person name="Schmutz J."/>
            <person name="Juenger T."/>
        </authorList>
    </citation>
    <scope>NUCLEOTIDE SEQUENCE [LARGE SCALE GENOMIC DNA]</scope>
    <source>
        <strain evidence="1">FIL2</strain>
    </source>
</reference>
<dbReference type="AlphaFoldDB" id="A0A2S3GV47"/>
<dbReference type="EMBL" id="CM008047">
    <property type="protein sequence ID" value="PAN09253.1"/>
    <property type="molecule type" value="Genomic_DNA"/>
</dbReference>
<evidence type="ECO:0000313" key="1">
    <source>
        <dbReference type="EMBL" id="PAN09253.1"/>
    </source>
</evidence>
<gene>
    <name evidence="1" type="ORF">PAHAL_2G009600</name>
</gene>
<name>A0A2S3GV47_9POAL</name>
<dbReference type="Gramene" id="PAN09253">
    <property type="protein sequence ID" value="PAN09253"/>
    <property type="gene ID" value="PAHAL_2G009600"/>
</dbReference>
<protein>
    <submittedName>
        <fullName evidence="1">Uncharacterized protein</fullName>
    </submittedName>
</protein>